<evidence type="ECO:0000313" key="4">
    <source>
        <dbReference type="Proteomes" id="UP001596484"/>
    </source>
</evidence>
<comment type="caution">
    <text evidence="3">The sequence shown here is derived from an EMBL/GenBank/DDBJ whole genome shotgun (WGS) entry which is preliminary data.</text>
</comment>
<dbReference type="SMART" id="SM00382">
    <property type="entry name" value="AAA"/>
    <property type="match status" value="1"/>
</dbReference>
<protein>
    <submittedName>
        <fullName evidence="3">McrB family protein</fullName>
    </submittedName>
</protein>
<dbReference type="CDD" id="cd00009">
    <property type="entry name" value="AAA"/>
    <property type="match status" value="1"/>
</dbReference>
<feature type="compositionally biased region" description="Pro residues" evidence="1">
    <location>
        <begin position="434"/>
        <end position="447"/>
    </location>
</feature>
<feature type="domain" description="AAA+ ATPase" evidence="2">
    <location>
        <begin position="475"/>
        <end position="640"/>
    </location>
</feature>
<dbReference type="EMBL" id="JBHTCS010000021">
    <property type="protein sequence ID" value="MFC7449707.1"/>
    <property type="molecule type" value="Genomic_DNA"/>
</dbReference>
<dbReference type="RefSeq" id="WP_378406975.1">
    <property type="nucleotide sequence ID" value="NZ_JBHTCS010000021.1"/>
</dbReference>
<organism evidence="3 4">
    <name type="scientific">Rhodococcus daqingensis</name>
    <dbReference type="NCBI Taxonomy" id="2479363"/>
    <lineage>
        <taxon>Bacteria</taxon>
        <taxon>Bacillati</taxon>
        <taxon>Actinomycetota</taxon>
        <taxon>Actinomycetes</taxon>
        <taxon>Mycobacteriales</taxon>
        <taxon>Nocardiaceae</taxon>
        <taxon>Rhodococcus</taxon>
    </lineage>
</organism>
<sequence length="747" mass="82771">MTDVQPRGTGGYPEIETAAWTILGAGLRGEPSALDPSVRTWTSASAAEILRRVQDNPDVSDNTFLAKLERQLDGAPRATTLLAAELIYLQCGPLWNLKANTKRNLVNTVLSWADPPLVLPDALDAALDEGYVFNGSQGFTSGRRHQFNWLCRLVDAWASSPQAARTAALNDPWEFGRALRRTPKDSTGIRYSLQYLAWPGFYEHIVSKAHKRAIRDTFAHAIDGPTGNDEESIDRDLHAIRADLDTDPADHLDWYASPYLEQWQPTSDDAQRAWLVRPGTDGGATLVKRWDAEGFVSLAATYLGPVAAGSTHAQVRAAVDSGYQNADYQRRGELTSDYHAFLNRMKPGDLVVTRIDDILHVGTILGEPETVGDPGARLRRTAQWSADPVPASDLVAPLPTLLEQQGGVVDLTDAIDSIAAYLGGSDANEDDEQTPPPPPPIPPAPIRFPPASDGLVRRTHMDRGSLQEFLDLLESRRQIVLYGPPGTGKTFLARALADHIVGADGASRRQLVQFHPSYAYEDFFEGFRPDPDNAGFVLQAGPLRRIASQATAPENSGDAYVLIIDEMNRANLAKVFGELYFLLEYRGEYVQPQYSPDTPFRLPPNLYIVGTMNTSDRSIALMDAAIRRRFAFVELHPDESPVREVLDNYLVANGKDRHLARLLAELNSRIDDTDRDLRIGPSYLMKSDAETDAGLERIWRYDLLPLLEEHHYGRASRTEIRRRFGLDAVRRALEPDSSPDTEPDDQA</sequence>
<dbReference type="PANTHER" id="PTHR37291:SF1">
    <property type="entry name" value="TYPE IV METHYL-DIRECTED RESTRICTION ENZYME ECOKMCRB SUBUNIT"/>
    <property type="match status" value="1"/>
</dbReference>
<evidence type="ECO:0000256" key="1">
    <source>
        <dbReference type="SAM" id="MobiDB-lite"/>
    </source>
</evidence>
<feature type="region of interest" description="Disordered" evidence="1">
    <location>
        <begin position="424"/>
        <end position="447"/>
    </location>
</feature>
<accession>A0ABW2S0T0</accession>
<dbReference type="InterPro" id="IPR027417">
    <property type="entry name" value="P-loop_NTPase"/>
</dbReference>
<name>A0ABW2S0T0_9NOCA</name>
<evidence type="ECO:0000313" key="3">
    <source>
        <dbReference type="EMBL" id="MFC7449707.1"/>
    </source>
</evidence>
<dbReference type="InterPro" id="IPR011704">
    <property type="entry name" value="ATPase_dyneun-rel_AAA"/>
</dbReference>
<dbReference type="Pfam" id="PF07728">
    <property type="entry name" value="AAA_5"/>
    <property type="match status" value="1"/>
</dbReference>
<reference evidence="4" key="1">
    <citation type="journal article" date="2019" name="Int. J. Syst. Evol. Microbiol.">
        <title>The Global Catalogue of Microorganisms (GCM) 10K type strain sequencing project: providing services to taxonomists for standard genome sequencing and annotation.</title>
        <authorList>
            <consortium name="The Broad Institute Genomics Platform"/>
            <consortium name="The Broad Institute Genome Sequencing Center for Infectious Disease"/>
            <person name="Wu L."/>
            <person name="Ma J."/>
        </authorList>
    </citation>
    <scope>NUCLEOTIDE SEQUENCE [LARGE SCALE GENOMIC DNA]</scope>
    <source>
        <strain evidence="4">ICMP 19430</strain>
    </source>
</reference>
<dbReference type="PANTHER" id="PTHR37291">
    <property type="entry name" value="5-METHYLCYTOSINE-SPECIFIC RESTRICTION ENZYME B"/>
    <property type="match status" value="1"/>
</dbReference>
<keyword evidence="4" id="KW-1185">Reference proteome</keyword>
<dbReference type="InterPro" id="IPR003593">
    <property type="entry name" value="AAA+_ATPase"/>
</dbReference>
<evidence type="ECO:0000259" key="2">
    <source>
        <dbReference type="SMART" id="SM00382"/>
    </source>
</evidence>
<dbReference type="Gene3D" id="3.40.50.300">
    <property type="entry name" value="P-loop containing nucleotide triphosphate hydrolases"/>
    <property type="match status" value="1"/>
</dbReference>
<dbReference type="SUPFAM" id="SSF52540">
    <property type="entry name" value="P-loop containing nucleoside triphosphate hydrolases"/>
    <property type="match status" value="1"/>
</dbReference>
<dbReference type="Proteomes" id="UP001596484">
    <property type="component" value="Unassembled WGS sequence"/>
</dbReference>
<gene>
    <name evidence="3" type="ORF">ACFQS9_17565</name>
</gene>
<dbReference type="InterPro" id="IPR052934">
    <property type="entry name" value="Methyl-DNA_Rec/Restrict_Enz"/>
</dbReference>
<proteinExistence type="predicted"/>